<protein>
    <recommendedName>
        <fullName evidence="16">RING-type domain-containing protein</fullName>
    </recommendedName>
</protein>
<dbReference type="SUPFAM" id="SSF57850">
    <property type="entry name" value="RING/U-box"/>
    <property type="match status" value="1"/>
</dbReference>
<sequence length="678" mass="72191">MAGQANTLYKLNYSRRNITDDRMQSLRRELPLGKAHYPYEEVDFSQNELSAGGLNLVLEVCKRCPKLRVLKLYKNQIDDGGAEGLAELCRQCPAIEEMHLSHNRLTAVGVEILITAAEQARPNHVSPLWLRLEQNEVADPDAVFRDLASRLNVCHRDEVRCTVRSCCKKSKVHLPYFNVNPRNRLRADAMPSPPLPGGAPSYRVQRDEAGSPVYNASQTVTPKHLGPGTRVPGPMNPPSRSVVNTPKTGMATPNGSSAWDVSGANAARRFNAQSGAAFGAGAATLPAASGANTQEATGGSAGPTSTAPPGTAAGTGATPGSTGWPPDQSPGNVDTSGTRQQWKAAEEQLQPSQVSKRPSLVLDKQGRRRIVPKQLEAEGSSSQFVCPLCTFVIIRPVITSCSHLFCDTCFRNWVGDQVSKQKKGGPGDAPVPLIQCPQPKCTSKLRKRDIIAMDQADATKVGAVQLLQRMRNNLQIRCVHHAEHFKYPFGADASHVKGETGLTCTWVGDLPAYEEHVRKGCPVERYLGGAPAGCGTGTGENGRSLDASPLPGGSPPATEQGSGKATSAVKPSATAARSGNTAGGSGNEAAVAQKPEAAVEEPAGDTRVACYDYAPQDTDKAQIPLKKNDLVKVFEVTESGWAAGVRLCRKTGRELGVAGWFPATYLYPADHTDTAATA</sequence>
<evidence type="ECO:0000256" key="3">
    <source>
        <dbReference type="ARBA" id="ARBA00022468"/>
    </source>
</evidence>
<dbReference type="Gene3D" id="2.30.30.40">
    <property type="entry name" value="SH3 Domains"/>
    <property type="match status" value="1"/>
</dbReference>
<dbReference type="PROSITE" id="PS50002">
    <property type="entry name" value="SH3"/>
    <property type="match status" value="1"/>
</dbReference>
<keyword evidence="2 11" id="KW-0728">SH3 domain</keyword>
<evidence type="ECO:0000256" key="5">
    <source>
        <dbReference type="ARBA" id="ARBA00022723"/>
    </source>
</evidence>
<proteinExistence type="inferred from homology"/>
<evidence type="ECO:0008006" key="16">
    <source>
        <dbReference type="Google" id="ProtNLM"/>
    </source>
</evidence>
<dbReference type="GO" id="GO:0005634">
    <property type="term" value="C:nucleus"/>
    <property type="evidence" value="ECO:0007669"/>
    <property type="project" value="TreeGrafter"/>
</dbReference>
<dbReference type="EMBL" id="HBNR01038915">
    <property type="protein sequence ID" value="CAE4596543.1"/>
    <property type="molecule type" value="Transcribed_RNA"/>
</dbReference>
<feature type="region of interest" description="Disordered" evidence="12">
    <location>
        <begin position="214"/>
        <end position="257"/>
    </location>
</feature>
<reference evidence="15" key="1">
    <citation type="submission" date="2021-01" db="EMBL/GenBank/DDBJ databases">
        <authorList>
            <person name="Corre E."/>
            <person name="Pelletier E."/>
            <person name="Niang G."/>
            <person name="Scheremetjew M."/>
            <person name="Finn R."/>
            <person name="Kale V."/>
            <person name="Holt S."/>
            <person name="Cochrane G."/>
            <person name="Meng A."/>
            <person name="Brown T."/>
            <person name="Cohen L."/>
        </authorList>
    </citation>
    <scope>NUCLEOTIDE SEQUENCE</scope>
    <source>
        <strain evidence="15">CCMP3105</strain>
    </source>
</reference>
<evidence type="ECO:0000256" key="6">
    <source>
        <dbReference type="ARBA" id="ARBA00022737"/>
    </source>
</evidence>
<keyword evidence="7 10" id="KW-0863">Zinc-finger</keyword>
<evidence type="ECO:0000256" key="1">
    <source>
        <dbReference type="ARBA" id="ARBA00008649"/>
    </source>
</evidence>
<evidence type="ECO:0000256" key="7">
    <source>
        <dbReference type="ARBA" id="ARBA00022771"/>
    </source>
</evidence>
<evidence type="ECO:0000256" key="12">
    <source>
        <dbReference type="SAM" id="MobiDB-lite"/>
    </source>
</evidence>
<dbReference type="Gene3D" id="3.80.10.10">
    <property type="entry name" value="Ribonuclease Inhibitor"/>
    <property type="match status" value="1"/>
</dbReference>
<evidence type="ECO:0000256" key="2">
    <source>
        <dbReference type="ARBA" id="ARBA00022443"/>
    </source>
</evidence>
<accession>A0A7S4QYS0</accession>
<evidence type="ECO:0000256" key="11">
    <source>
        <dbReference type="PROSITE-ProRule" id="PRU00192"/>
    </source>
</evidence>
<evidence type="ECO:0000259" key="14">
    <source>
        <dbReference type="PROSITE" id="PS50089"/>
    </source>
</evidence>
<dbReference type="PANTHER" id="PTHR24113">
    <property type="entry name" value="RAN GTPASE-ACTIVATING PROTEIN 1"/>
    <property type="match status" value="1"/>
</dbReference>
<dbReference type="GO" id="GO:0005096">
    <property type="term" value="F:GTPase activator activity"/>
    <property type="evidence" value="ECO:0007669"/>
    <property type="project" value="UniProtKB-KW"/>
</dbReference>
<dbReference type="InterPro" id="IPR032675">
    <property type="entry name" value="LRR_dom_sf"/>
</dbReference>
<dbReference type="SUPFAM" id="SSF50044">
    <property type="entry name" value="SH3-domain"/>
    <property type="match status" value="1"/>
</dbReference>
<evidence type="ECO:0000313" key="15">
    <source>
        <dbReference type="EMBL" id="CAE4596543.1"/>
    </source>
</evidence>
<dbReference type="InterPro" id="IPR001452">
    <property type="entry name" value="SH3_domain"/>
</dbReference>
<dbReference type="InterPro" id="IPR027038">
    <property type="entry name" value="RanGap"/>
</dbReference>
<feature type="region of interest" description="Disordered" evidence="12">
    <location>
        <begin position="289"/>
        <end position="361"/>
    </location>
</feature>
<dbReference type="InterPro" id="IPR001841">
    <property type="entry name" value="Znf_RING"/>
</dbReference>
<evidence type="ECO:0000256" key="9">
    <source>
        <dbReference type="ARBA" id="ARBA00022843"/>
    </source>
</evidence>
<dbReference type="GO" id="GO:0006913">
    <property type="term" value="P:nucleocytoplasmic transport"/>
    <property type="evidence" value="ECO:0007669"/>
    <property type="project" value="TreeGrafter"/>
</dbReference>
<dbReference type="Pfam" id="PF07653">
    <property type="entry name" value="SH3_2"/>
    <property type="match status" value="1"/>
</dbReference>
<organism evidence="15">
    <name type="scientific">Alexandrium monilatum</name>
    <dbReference type="NCBI Taxonomy" id="311494"/>
    <lineage>
        <taxon>Eukaryota</taxon>
        <taxon>Sar</taxon>
        <taxon>Alveolata</taxon>
        <taxon>Dinophyceae</taxon>
        <taxon>Gonyaulacales</taxon>
        <taxon>Pyrocystaceae</taxon>
        <taxon>Alexandrium</taxon>
    </lineage>
</organism>
<feature type="compositionally biased region" description="Polar residues" evidence="12">
    <location>
        <begin position="329"/>
        <end position="341"/>
    </location>
</feature>
<keyword evidence="6" id="KW-0677">Repeat</keyword>
<feature type="compositionally biased region" description="Polar residues" evidence="12">
    <location>
        <begin position="238"/>
        <end position="257"/>
    </location>
</feature>
<dbReference type="Gene3D" id="3.30.40.10">
    <property type="entry name" value="Zinc/RING finger domain, C3HC4 (zinc finger)"/>
    <property type="match status" value="1"/>
</dbReference>
<dbReference type="InterPro" id="IPR018957">
    <property type="entry name" value="Znf_C3HC4_RING-type"/>
</dbReference>
<keyword evidence="3" id="KW-0343">GTPase activation</keyword>
<keyword evidence="4" id="KW-0433">Leucine-rich repeat</keyword>
<feature type="compositionally biased region" description="Low complexity" evidence="12">
    <location>
        <begin position="289"/>
        <end position="326"/>
    </location>
</feature>
<evidence type="ECO:0000256" key="10">
    <source>
        <dbReference type="PROSITE-ProRule" id="PRU00175"/>
    </source>
</evidence>
<evidence type="ECO:0000256" key="4">
    <source>
        <dbReference type="ARBA" id="ARBA00022614"/>
    </source>
</evidence>
<dbReference type="PROSITE" id="PS50089">
    <property type="entry name" value="ZF_RING_2"/>
    <property type="match status" value="1"/>
</dbReference>
<dbReference type="GO" id="GO:0005829">
    <property type="term" value="C:cytosol"/>
    <property type="evidence" value="ECO:0007669"/>
    <property type="project" value="TreeGrafter"/>
</dbReference>
<comment type="similarity">
    <text evidence="1">Belongs to the SH3RF family.</text>
</comment>
<dbReference type="Pfam" id="PF00097">
    <property type="entry name" value="zf-C3HC4"/>
    <property type="match status" value="1"/>
</dbReference>
<evidence type="ECO:0000256" key="8">
    <source>
        <dbReference type="ARBA" id="ARBA00022833"/>
    </source>
</evidence>
<name>A0A7S4QYS0_9DINO</name>
<feature type="domain" description="RING-type" evidence="14">
    <location>
        <begin position="386"/>
        <end position="440"/>
    </location>
</feature>
<dbReference type="InterPro" id="IPR013083">
    <property type="entry name" value="Znf_RING/FYVE/PHD"/>
</dbReference>
<dbReference type="SUPFAM" id="SSF52047">
    <property type="entry name" value="RNI-like"/>
    <property type="match status" value="1"/>
</dbReference>
<dbReference type="AlphaFoldDB" id="A0A7S4QYS0"/>
<feature type="region of interest" description="Disordered" evidence="12">
    <location>
        <begin position="537"/>
        <end position="603"/>
    </location>
</feature>
<keyword evidence="5" id="KW-0479">Metal-binding</keyword>
<dbReference type="PANTHER" id="PTHR24113:SF12">
    <property type="entry name" value="RAN GTPASE-ACTIVATING PROTEIN 1"/>
    <property type="match status" value="1"/>
</dbReference>
<dbReference type="GO" id="GO:0031267">
    <property type="term" value="F:small GTPase binding"/>
    <property type="evidence" value="ECO:0007669"/>
    <property type="project" value="TreeGrafter"/>
</dbReference>
<dbReference type="InterPro" id="IPR036028">
    <property type="entry name" value="SH3-like_dom_sf"/>
</dbReference>
<evidence type="ECO:0000259" key="13">
    <source>
        <dbReference type="PROSITE" id="PS50002"/>
    </source>
</evidence>
<dbReference type="GO" id="GO:0008270">
    <property type="term" value="F:zinc ion binding"/>
    <property type="evidence" value="ECO:0007669"/>
    <property type="project" value="UniProtKB-KW"/>
</dbReference>
<dbReference type="GO" id="GO:0048471">
    <property type="term" value="C:perinuclear region of cytoplasm"/>
    <property type="evidence" value="ECO:0007669"/>
    <property type="project" value="TreeGrafter"/>
</dbReference>
<keyword evidence="9" id="KW-0832">Ubl conjugation</keyword>
<feature type="domain" description="SH3" evidence="13">
    <location>
        <begin position="602"/>
        <end position="671"/>
    </location>
</feature>
<gene>
    <name evidence="15" type="ORF">AMON00008_LOCUS26919</name>
</gene>
<keyword evidence="8" id="KW-0862">Zinc</keyword>
<dbReference type="SMART" id="SM00326">
    <property type="entry name" value="SH3"/>
    <property type="match status" value="1"/>
</dbReference>